<organism evidence="1 2">
    <name type="scientific">Engystomops pustulosus</name>
    <name type="common">Tungara frog</name>
    <name type="synonym">Physalaemus pustulosus</name>
    <dbReference type="NCBI Taxonomy" id="76066"/>
    <lineage>
        <taxon>Eukaryota</taxon>
        <taxon>Metazoa</taxon>
        <taxon>Chordata</taxon>
        <taxon>Craniata</taxon>
        <taxon>Vertebrata</taxon>
        <taxon>Euteleostomi</taxon>
        <taxon>Amphibia</taxon>
        <taxon>Batrachia</taxon>
        <taxon>Anura</taxon>
        <taxon>Neobatrachia</taxon>
        <taxon>Hyloidea</taxon>
        <taxon>Leptodactylidae</taxon>
        <taxon>Leiuperinae</taxon>
        <taxon>Engystomops</taxon>
    </lineage>
</organism>
<name>A0AAV7C5V5_ENGPU</name>
<evidence type="ECO:0000313" key="2">
    <source>
        <dbReference type="Proteomes" id="UP000824782"/>
    </source>
</evidence>
<evidence type="ECO:0000313" key="1">
    <source>
        <dbReference type="EMBL" id="KAG8580006.1"/>
    </source>
</evidence>
<proteinExistence type="predicted"/>
<accession>A0AAV7C5V5</accession>
<gene>
    <name evidence="1" type="ORF">GDO81_007077</name>
</gene>
<dbReference type="Proteomes" id="UP000824782">
    <property type="component" value="Unassembled WGS sequence"/>
</dbReference>
<protein>
    <submittedName>
        <fullName evidence="1">Uncharacterized protein</fullName>
    </submittedName>
</protein>
<dbReference type="AlphaFoldDB" id="A0AAV7C5V5"/>
<comment type="caution">
    <text evidence="1">The sequence shown here is derived from an EMBL/GenBank/DDBJ whole genome shotgun (WGS) entry which is preliminary data.</text>
</comment>
<reference evidence="1" key="1">
    <citation type="thesis" date="2020" institute="ProQuest LLC" country="789 East Eisenhower Parkway, Ann Arbor, MI, USA">
        <title>Comparative Genomics and Chromosome Evolution.</title>
        <authorList>
            <person name="Mudd A.B."/>
        </authorList>
    </citation>
    <scope>NUCLEOTIDE SEQUENCE</scope>
    <source>
        <strain evidence="1">237g6f4</strain>
        <tissue evidence="1">Blood</tissue>
    </source>
</reference>
<sequence length="75" mass="8793">MEKTLIWLKFVRSLVARLNYINSIYQLVVSTKRNSTCLDLHQWPLKKSPSTRKNLELSEDGCFSLLERSPIWPIS</sequence>
<keyword evidence="2" id="KW-1185">Reference proteome</keyword>
<dbReference type="EMBL" id="WNYA01000003">
    <property type="protein sequence ID" value="KAG8580006.1"/>
    <property type="molecule type" value="Genomic_DNA"/>
</dbReference>